<organism evidence="3 4">
    <name type="scientific">Ficus carica</name>
    <name type="common">Common fig</name>
    <dbReference type="NCBI Taxonomy" id="3494"/>
    <lineage>
        <taxon>Eukaryota</taxon>
        <taxon>Viridiplantae</taxon>
        <taxon>Streptophyta</taxon>
        <taxon>Embryophyta</taxon>
        <taxon>Tracheophyta</taxon>
        <taxon>Spermatophyta</taxon>
        <taxon>Magnoliopsida</taxon>
        <taxon>eudicotyledons</taxon>
        <taxon>Gunneridae</taxon>
        <taxon>Pentapetalae</taxon>
        <taxon>rosids</taxon>
        <taxon>fabids</taxon>
        <taxon>Rosales</taxon>
        <taxon>Moraceae</taxon>
        <taxon>Ficeae</taxon>
        <taxon>Ficus</taxon>
    </lineage>
</organism>
<keyword evidence="2" id="KW-0808">Transferase</keyword>
<dbReference type="GO" id="GO:0016740">
    <property type="term" value="F:transferase activity"/>
    <property type="evidence" value="ECO:0007669"/>
    <property type="project" value="UniProtKB-KW"/>
</dbReference>
<dbReference type="SUPFAM" id="SSF52777">
    <property type="entry name" value="CoA-dependent acyltransferases"/>
    <property type="match status" value="1"/>
</dbReference>
<name>A0AA87Z373_FICCA</name>
<dbReference type="Proteomes" id="UP001187192">
    <property type="component" value="Unassembled WGS sequence"/>
</dbReference>
<dbReference type="PANTHER" id="PTHR31147">
    <property type="entry name" value="ACYL TRANSFERASE 4"/>
    <property type="match status" value="1"/>
</dbReference>
<protein>
    <recommendedName>
        <fullName evidence="5">Benzyl alcohol O-benzoyltransferase</fullName>
    </recommendedName>
</protein>
<dbReference type="Pfam" id="PF02458">
    <property type="entry name" value="Transferase"/>
    <property type="match status" value="1"/>
</dbReference>
<gene>
    <name evidence="3" type="ORF">TIFTF001_002101</name>
</gene>
<accession>A0AA87Z373</accession>
<keyword evidence="4" id="KW-1185">Reference proteome</keyword>
<comment type="similarity">
    <text evidence="1">Belongs to the plant acyltransferase family.</text>
</comment>
<sequence length="460" mass="50651">MAKMLNFPVQVSFPELIRPAKRTPTETLYLSNIDDQSGLRNHIPFVHFYPPSTAMQGRGEDPAVLIKQALSKVLVHYYPVAGRLRHADNGKLVVECNGEGVIFREANAEVKLGELREVKGGLRPPFPEWGNLLVDDVWGSNLITDSPLLRLQVTRLACGGFVLAYTFNHCICDAYGAYLFMQALSEFCRDPTIDSPSSLPSWGREILKPRSPTTVSYPHPEYDTTHTPTETFTEAHFKHLAQTSVFLSRADISLLKNQFPSNKVPTFDVVAACLWRARTRTLLGPSSTTRLLFPIDTRARYKPSLLKGYYGSAVVFPCAIKQAAKLVEKPLPYAASLISAVKKGVSGDEYRASVLDFIEANGRRGFCSEGAFVVSDMTRLGFTNVDFGWGKAVYGGPARAGTGLVPGMVTSLITHKNEDGVEGVLALVSLPAESLDKFHKEIRKEVEVDFVVPSQLISAL</sequence>
<evidence type="ECO:0000313" key="4">
    <source>
        <dbReference type="Proteomes" id="UP001187192"/>
    </source>
</evidence>
<evidence type="ECO:0000313" key="3">
    <source>
        <dbReference type="EMBL" id="GMN28593.1"/>
    </source>
</evidence>
<comment type="caution">
    <text evidence="3">The sequence shown here is derived from an EMBL/GenBank/DDBJ whole genome shotgun (WGS) entry which is preliminary data.</text>
</comment>
<dbReference type="EMBL" id="BTGU01000002">
    <property type="protein sequence ID" value="GMN28593.1"/>
    <property type="molecule type" value="Genomic_DNA"/>
</dbReference>
<dbReference type="InterPro" id="IPR050898">
    <property type="entry name" value="Plant_acyltransferase"/>
</dbReference>
<dbReference type="InterPro" id="IPR023213">
    <property type="entry name" value="CAT-like_dom_sf"/>
</dbReference>
<dbReference type="PANTHER" id="PTHR31147:SF66">
    <property type="entry name" value="OS05G0315700 PROTEIN"/>
    <property type="match status" value="1"/>
</dbReference>
<proteinExistence type="inferred from homology"/>
<evidence type="ECO:0008006" key="5">
    <source>
        <dbReference type="Google" id="ProtNLM"/>
    </source>
</evidence>
<dbReference type="Gene3D" id="3.30.559.10">
    <property type="entry name" value="Chloramphenicol acetyltransferase-like domain"/>
    <property type="match status" value="2"/>
</dbReference>
<reference evidence="3" key="1">
    <citation type="submission" date="2023-07" db="EMBL/GenBank/DDBJ databases">
        <title>draft genome sequence of fig (Ficus carica).</title>
        <authorList>
            <person name="Takahashi T."/>
            <person name="Nishimura K."/>
        </authorList>
    </citation>
    <scope>NUCLEOTIDE SEQUENCE</scope>
</reference>
<dbReference type="AlphaFoldDB" id="A0AA87Z373"/>
<evidence type="ECO:0000256" key="1">
    <source>
        <dbReference type="ARBA" id="ARBA00009861"/>
    </source>
</evidence>
<evidence type="ECO:0000256" key="2">
    <source>
        <dbReference type="ARBA" id="ARBA00022679"/>
    </source>
</evidence>
<dbReference type="GO" id="GO:0009836">
    <property type="term" value="P:fruit ripening, climacteric"/>
    <property type="evidence" value="ECO:0007669"/>
    <property type="project" value="UniProtKB-ARBA"/>
</dbReference>